<reference evidence="1" key="1">
    <citation type="submission" date="2021-03" db="EMBL/GenBank/DDBJ databases">
        <title>Evolutionary innovations through gain and loss of genes in the ectomycorrhizal Boletales.</title>
        <authorList>
            <person name="Wu G."/>
            <person name="Miyauchi S."/>
            <person name="Morin E."/>
            <person name="Yang Z.-L."/>
            <person name="Xu J."/>
            <person name="Martin F.M."/>
        </authorList>
    </citation>
    <scope>NUCLEOTIDE SEQUENCE</scope>
    <source>
        <strain evidence="1">BR01</strain>
    </source>
</reference>
<dbReference type="AlphaFoldDB" id="A0A8I2Z377"/>
<protein>
    <submittedName>
        <fullName evidence="1">Uncharacterized protein</fullName>
    </submittedName>
</protein>
<evidence type="ECO:0000313" key="2">
    <source>
        <dbReference type="Proteomes" id="UP000683000"/>
    </source>
</evidence>
<organism evidence="1 2">
    <name type="scientific">Boletus reticuloceps</name>
    <dbReference type="NCBI Taxonomy" id="495285"/>
    <lineage>
        <taxon>Eukaryota</taxon>
        <taxon>Fungi</taxon>
        <taxon>Dikarya</taxon>
        <taxon>Basidiomycota</taxon>
        <taxon>Agaricomycotina</taxon>
        <taxon>Agaricomycetes</taxon>
        <taxon>Agaricomycetidae</taxon>
        <taxon>Boletales</taxon>
        <taxon>Boletineae</taxon>
        <taxon>Boletaceae</taxon>
        <taxon>Boletoideae</taxon>
        <taxon>Boletus</taxon>
    </lineage>
</organism>
<keyword evidence="2" id="KW-1185">Reference proteome</keyword>
<dbReference type="OrthoDB" id="2660897at2759"/>
<dbReference type="Proteomes" id="UP000683000">
    <property type="component" value="Unassembled WGS sequence"/>
</dbReference>
<gene>
    <name evidence="1" type="ORF">JVT61DRAFT_701</name>
</gene>
<evidence type="ECO:0000313" key="1">
    <source>
        <dbReference type="EMBL" id="KAG6382063.1"/>
    </source>
</evidence>
<comment type="caution">
    <text evidence="1">The sequence shown here is derived from an EMBL/GenBank/DDBJ whole genome shotgun (WGS) entry which is preliminary data.</text>
</comment>
<proteinExistence type="predicted"/>
<dbReference type="EMBL" id="JAGFBS010000001">
    <property type="protein sequence ID" value="KAG6382063.1"/>
    <property type="molecule type" value="Genomic_DNA"/>
</dbReference>
<accession>A0A8I2Z377</accession>
<name>A0A8I2Z377_9AGAM</name>
<sequence>MSFPTSGLRVAGQDSDIVDIFFPSDAFQCLLDVKLSPMPGKQMYRNNESIKSWIAAIDRVSLVALHALIVANRALQADKPVSKLNGPDDSNVFKFATHPFRTYCPRSPFSDGFESESDISFSLDASVWAPEVFASSYYDDSDESPSESSLSDDAQYITIPVDSPWYRRPSPSPGPVSAHEFITAAYANSCSSDFRQAIAQQELLLAIFHEELRRVVPRNDGAEYDSDWLEVMDVDLVLTPLETYADLCWESAVCEKSPPLRLSRPIPDVPTGFDEVYEAY</sequence>